<reference evidence="2" key="1">
    <citation type="submission" date="2023-05" db="EMBL/GenBank/DDBJ databases">
        <authorList>
            <person name="Huff M."/>
        </authorList>
    </citation>
    <scope>NUCLEOTIDE SEQUENCE</scope>
</reference>
<dbReference type="PANTHER" id="PTHR33709:SF36">
    <property type="entry name" value="UBIQUITIN-SPECIFIC PROTEASE FAMILY C19-RELATED PROTEIN"/>
    <property type="match status" value="1"/>
</dbReference>
<dbReference type="AlphaFoldDB" id="A0AAD2AEA5"/>
<keyword evidence="3" id="KW-1185">Reference proteome</keyword>
<organism evidence="2 3">
    <name type="scientific">Fraxinus pennsylvanica</name>
    <dbReference type="NCBI Taxonomy" id="56036"/>
    <lineage>
        <taxon>Eukaryota</taxon>
        <taxon>Viridiplantae</taxon>
        <taxon>Streptophyta</taxon>
        <taxon>Embryophyta</taxon>
        <taxon>Tracheophyta</taxon>
        <taxon>Spermatophyta</taxon>
        <taxon>Magnoliopsida</taxon>
        <taxon>eudicotyledons</taxon>
        <taxon>Gunneridae</taxon>
        <taxon>Pentapetalae</taxon>
        <taxon>asterids</taxon>
        <taxon>lamiids</taxon>
        <taxon>Lamiales</taxon>
        <taxon>Oleaceae</taxon>
        <taxon>Oleeae</taxon>
        <taxon>Fraxinus</taxon>
    </lineage>
</organism>
<gene>
    <name evidence="2" type="ORF">FPE_LOCUS33509</name>
</gene>
<feature type="region of interest" description="Disordered" evidence="1">
    <location>
        <begin position="75"/>
        <end position="107"/>
    </location>
</feature>
<dbReference type="InterPro" id="IPR040339">
    <property type="entry name" value="At1g16860-like"/>
</dbReference>
<proteinExistence type="predicted"/>
<evidence type="ECO:0000313" key="3">
    <source>
        <dbReference type="Proteomes" id="UP000834106"/>
    </source>
</evidence>
<dbReference type="EMBL" id="OU503057">
    <property type="protein sequence ID" value="CAI9786079.1"/>
    <property type="molecule type" value="Genomic_DNA"/>
</dbReference>
<sequence length="107" mass="11734">MDHEFEFLVLLRVEILKNGLGASPLAEIHNHIYTRRALAVFRPELPKEKTHTMSSVAMSYTGGDIRRSGELDKMFIPTDGSRSKKSGLINCAPSRTGSFNGSASLLG</sequence>
<protein>
    <submittedName>
        <fullName evidence="2">Uncharacterized protein</fullName>
    </submittedName>
</protein>
<feature type="compositionally biased region" description="Polar residues" evidence="1">
    <location>
        <begin position="93"/>
        <end position="107"/>
    </location>
</feature>
<evidence type="ECO:0000256" key="1">
    <source>
        <dbReference type="SAM" id="MobiDB-lite"/>
    </source>
</evidence>
<dbReference type="PANTHER" id="PTHR33709">
    <property type="entry name" value="OSJNBA0035M09.9 PROTEIN"/>
    <property type="match status" value="1"/>
</dbReference>
<dbReference type="Proteomes" id="UP000834106">
    <property type="component" value="Chromosome 22"/>
</dbReference>
<accession>A0AAD2AEA5</accession>
<evidence type="ECO:0000313" key="2">
    <source>
        <dbReference type="EMBL" id="CAI9786079.1"/>
    </source>
</evidence>
<name>A0AAD2AEA5_9LAMI</name>